<feature type="region of interest" description="Disordered" evidence="2">
    <location>
        <begin position="60"/>
        <end position="128"/>
    </location>
</feature>
<evidence type="ECO:0000256" key="1">
    <source>
        <dbReference type="SAM" id="Coils"/>
    </source>
</evidence>
<protein>
    <submittedName>
        <fullName evidence="3">E4 protein</fullName>
    </submittedName>
</protein>
<evidence type="ECO:0000256" key="2">
    <source>
        <dbReference type="SAM" id="MobiDB-lite"/>
    </source>
</evidence>
<proteinExistence type="predicted"/>
<sequence length="168" mass="19401">MLQKEKQMLMDCILMIIQMKDNTLLCLLLTLTDIVQLENGLLNLKMKLFLLSLAHKGHLPPSLFKDTSPPPGTPPRTPLTVRKPPPADETRAKREALAQPPHRRQNYDGDDDEDENKENHPIDEGRKGYARRHLLQSLLERLEEDLQVYQEEVLRELNDLRQTLGIPQ</sequence>
<feature type="compositionally biased region" description="Basic and acidic residues" evidence="2">
    <location>
        <begin position="117"/>
        <end position="127"/>
    </location>
</feature>
<accession>A0A385PKK4</accession>
<organism evidence="3">
    <name type="scientific">Human papillomavirus</name>
    <dbReference type="NCBI Taxonomy" id="10566"/>
    <lineage>
        <taxon>Viruses</taxon>
        <taxon>Monodnaviria</taxon>
        <taxon>Shotokuvirae</taxon>
        <taxon>Cossaviricota</taxon>
        <taxon>Papovaviricetes</taxon>
        <taxon>Zurhausenvirales</taxon>
        <taxon>Papillomaviridae</taxon>
    </lineage>
</organism>
<evidence type="ECO:0000313" key="3">
    <source>
        <dbReference type="EMBL" id="AYA94570.1"/>
    </source>
</evidence>
<dbReference type="EMBL" id="MH777356">
    <property type="protein sequence ID" value="AYA94570.1"/>
    <property type="molecule type" value="Genomic_DNA"/>
</dbReference>
<feature type="coiled-coil region" evidence="1">
    <location>
        <begin position="132"/>
        <end position="159"/>
    </location>
</feature>
<feature type="compositionally biased region" description="Basic and acidic residues" evidence="2">
    <location>
        <begin position="85"/>
        <end position="96"/>
    </location>
</feature>
<reference evidence="3" key="1">
    <citation type="journal article" date="2018" name="Nat. Med.">
        <title>Expanded skin virome in DOCK8-deficient patients.</title>
        <authorList>
            <consortium name="NISC Comparative Sequencing Program"/>
            <person name="Tirosh O."/>
            <person name="Conlan S."/>
            <person name="Deming C."/>
            <person name="Lee-Lin S.Q."/>
            <person name="Huang X."/>
            <person name="Su H.C."/>
            <person name="Freeman A.F."/>
            <person name="Segre J.A."/>
            <person name="Kong H.H."/>
        </authorList>
    </citation>
    <scope>NUCLEOTIDE SEQUENCE</scope>
    <source>
        <strain evidence="3">HPV-mSK_217</strain>
    </source>
</reference>
<feature type="compositionally biased region" description="Pro residues" evidence="2">
    <location>
        <begin position="68"/>
        <end position="77"/>
    </location>
</feature>
<name>A0A385PKK4_9PAPI</name>
<keyword evidence="1" id="KW-0175">Coiled coil</keyword>